<feature type="compositionally biased region" description="Polar residues" evidence="1">
    <location>
        <begin position="220"/>
        <end position="230"/>
    </location>
</feature>
<dbReference type="Ensembl" id="ENSSFOT00015026839.2">
    <property type="protein sequence ID" value="ENSSFOP00015026542.2"/>
    <property type="gene ID" value="ENSSFOG00015017030.2"/>
</dbReference>
<dbReference type="Pfam" id="PF00621">
    <property type="entry name" value="RhoGEF"/>
    <property type="match status" value="1"/>
</dbReference>
<dbReference type="Proteomes" id="UP000694397">
    <property type="component" value="Chromosome 15"/>
</dbReference>
<dbReference type="PANTHER" id="PTHR46857:SF1">
    <property type="entry name" value="EPITHELIAL CELL-TRANSFORMING SEQUENCE 2 ONCOGENE-LIKE"/>
    <property type="match status" value="1"/>
</dbReference>
<feature type="region of interest" description="Disordered" evidence="1">
    <location>
        <begin position="219"/>
        <end position="238"/>
    </location>
</feature>
<feature type="domain" description="F-box" evidence="3">
    <location>
        <begin position="84"/>
        <end position="130"/>
    </location>
</feature>
<evidence type="ECO:0000313" key="5">
    <source>
        <dbReference type="Proteomes" id="UP000694397"/>
    </source>
</evidence>
<dbReference type="PANTHER" id="PTHR46857">
    <property type="entry name" value="EPITHELIAL CELL-TRANSFORMING SEQUENCE 2 ONCOGENE-LIKE"/>
    <property type="match status" value="1"/>
</dbReference>
<dbReference type="CDD" id="cd00160">
    <property type="entry name" value="RhoGEF"/>
    <property type="match status" value="1"/>
</dbReference>
<dbReference type="InterPro" id="IPR001810">
    <property type="entry name" value="F-box_dom"/>
</dbReference>
<accession>A0A8C9RYX9</accession>
<reference evidence="4" key="2">
    <citation type="submission" date="2025-08" db="UniProtKB">
        <authorList>
            <consortium name="Ensembl"/>
        </authorList>
    </citation>
    <scope>IDENTIFICATION</scope>
</reference>
<dbReference type="Gene3D" id="1.20.900.10">
    <property type="entry name" value="Dbl homology (DH) domain"/>
    <property type="match status" value="1"/>
</dbReference>
<dbReference type="CDD" id="cd22173">
    <property type="entry name" value="F-box_ECT2L"/>
    <property type="match status" value="1"/>
</dbReference>
<evidence type="ECO:0000259" key="2">
    <source>
        <dbReference type="PROSITE" id="PS50010"/>
    </source>
</evidence>
<dbReference type="InterPro" id="IPR036047">
    <property type="entry name" value="F-box-like_dom_sf"/>
</dbReference>
<reference evidence="4 5" key="1">
    <citation type="submission" date="2019-04" db="EMBL/GenBank/DDBJ databases">
        <authorList>
            <consortium name="Wellcome Sanger Institute Data Sharing"/>
        </authorList>
    </citation>
    <scope>NUCLEOTIDE SEQUENCE [LARGE SCALE GENOMIC DNA]</scope>
</reference>
<dbReference type="PROSITE" id="PS50010">
    <property type="entry name" value="DH_2"/>
    <property type="match status" value="1"/>
</dbReference>
<dbReference type="Pfam" id="PF12937">
    <property type="entry name" value="F-box-like"/>
    <property type="match status" value="1"/>
</dbReference>
<feature type="domain" description="DH" evidence="2">
    <location>
        <begin position="478"/>
        <end position="666"/>
    </location>
</feature>
<dbReference type="Gene3D" id="1.20.1280.50">
    <property type="match status" value="1"/>
</dbReference>
<dbReference type="PROSITE" id="PS50181">
    <property type="entry name" value="FBOX"/>
    <property type="match status" value="1"/>
</dbReference>
<dbReference type="GeneTree" id="ENSGT00940000158839"/>
<dbReference type="InterPro" id="IPR000219">
    <property type="entry name" value="DH_dom"/>
</dbReference>
<dbReference type="InterPro" id="IPR052805">
    <property type="entry name" value="GEF_Ubiquitin-Prot_Reg"/>
</dbReference>
<name>A0A8C9RYX9_SCLFO</name>
<dbReference type="OrthoDB" id="660555at2759"/>
<dbReference type="InterPro" id="IPR011993">
    <property type="entry name" value="PH-like_dom_sf"/>
</dbReference>
<evidence type="ECO:0000313" key="4">
    <source>
        <dbReference type="Ensembl" id="ENSSFOP00015026542.2"/>
    </source>
</evidence>
<dbReference type="AlphaFoldDB" id="A0A8C9RYX9"/>
<gene>
    <name evidence="4" type="primary">ECT2L</name>
</gene>
<dbReference type="SMART" id="SM00325">
    <property type="entry name" value="RhoGEF"/>
    <property type="match status" value="1"/>
</dbReference>
<evidence type="ECO:0000259" key="3">
    <source>
        <dbReference type="PROSITE" id="PS50181"/>
    </source>
</evidence>
<dbReference type="SUPFAM" id="SSF48065">
    <property type="entry name" value="DBL homology domain (DH-domain)"/>
    <property type="match status" value="1"/>
</dbReference>
<dbReference type="InterPro" id="IPR035899">
    <property type="entry name" value="DBL_dom_sf"/>
</dbReference>
<organism evidence="4 5">
    <name type="scientific">Scleropages formosus</name>
    <name type="common">Asian bonytongue</name>
    <name type="synonym">Osteoglossum formosum</name>
    <dbReference type="NCBI Taxonomy" id="113540"/>
    <lineage>
        <taxon>Eukaryota</taxon>
        <taxon>Metazoa</taxon>
        <taxon>Chordata</taxon>
        <taxon>Craniata</taxon>
        <taxon>Vertebrata</taxon>
        <taxon>Euteleostomi</taxon>
        <taxon>Actinopterygii</taxon>
        <taxon>Neopterygii</taxon>
        <taxon>Teleostei</taxon>
        <taxon>Osteoglossocephala</taxon>
        <taxon>Osteoglossomorpha</taxon>
        <taxon>Osteoglossiformes</taxon>
        <taxon>Osteoglossidae</taxon>
        <taxon>Scleropages</taxon>
    </lineage>
</organism>
<dbReference type="GO" id="GO:0005085">
    <property type="term" value="F:guanyl-nucleotide exchange factor activity"/>
    <property type="evidence" value="ECO:0007669"/>
    <property type="project" value="InterPro"/>
</dbReference>
<dbReference type="Gene3D" id="2.30.29.30">
    <property type="entry name" value="Pleckstrin-homology domain (PH domain)/Phosphotyrosine-binding domain (PTB)"/>
    <property type="match status" value="1"/>
</dbReference>
<reference evidence="4" key="3">
    <citation type="submission" date="2025-09" db="UniProtKB">
        <authorList>
            <consortium name="Ensembl"/>
        </authorList>
    </citation>
    <scope>IDENTIFICATION</scope>
</reference>
<dbReference type="SUPFAM" id="SSF50729">
    <property type="entry name" value="PH domain-like"/>
    <property type="match status" value="1"/>
</dbReference>
<dbReference type="SUPFAM" id="SSF81383">
    <property type="entry name" value="F-box domain"/>
    <property type="match status" value="1"/>
</dbReference>
<protein>
    <submittedName>
        <fullName evidence="4">Epithelial cell transforming 2 like</fullName>
    </submittedName>
</protein>
<sequence>MNSRDVQPALVTSETRFSAWTPVSHRPSNHQLFQERTTLVLHWFDLWTDRQRKQFIHSILTRCSRSQLKFTRDRFLSAVPATHADFTTVLPRFLSLYVLSFLNPLDLCSAAQVCWHWKFLAEQDCLWLPKCVRRGWFLPYTPGEREYGSWKCHYVACARSLDYLTPREAAEVYGTLNELLGDAEELEERRRERHIRQLIREKVAEHKSEQLDGVWERSCKSPSLRSHPQTPSLSPSAPPPRLLLISSRIPAYEMVLSAARGVVVPLLYDHSGTTLEALLSRVERSLRGRGAQSVAVLAEGDEGQINLLQGGCPVTRDTVLKPDVREFWEKLGGLVVPPAEGGSLFIFAPLAASGQLKSLSSLTGLNISAPVGLATGSYQSILGEWEGGSAFPPWLYFSEAPLLSWAKQARWLEEALGALRENLGSQLKQLSQEMRGRALGESPGGLRQGPPVTEAVAEGLETLSGERCVRDSHGSPDGRTAAFRELVRSEGVYVRQLRAVARVYHVPLRAALDSNRAILSSANVLMVFSSLLEILEVNKVFLEELTEKMAEWDPLQSVGDVCLKLCSRLRAYTNFLKNYPTILRTIDRCREKIPAFRAFLKRHDRTLATGMLSLPELLLLPSSRIEEYVPLLQALLRHTAPEHPDRPQLSTALDTLSHYRDFVRKVNPNMSSLPPSLREGNRHLIAVQEVALLSCPDVQIAVSLRVYEHMGDMGLFLFNDVLVLTQRSVSHLPFSYAQRTSHTFLASVFLRGLAVHDITDTKYVKNAFVLEGPRQRWTCATDEEGDKVTWLSALHRAISATVRES</sequence>
<evidence type="ECO:0000256" key="1">
    <source>
        <dbReference type="SAM" id="MobiDB-lite"/>
    </source>
</evidence>
<dbReference type="SMART" id="SM00256">
    <property type="entry name" value="FBOX"/>
    <property type="match status" value="1"/>
</dbReference>
<keyword evidence="5" id="KW-1185">Reference proteome</keyword>
<proteinExistence type="predicted"/>